<evidence type="ECO:0000313" key="2">
    <source>
        <dbReference type="Proteomes" id="UP000533476"/>
    </source>
</evidence>
<keyword evidence="2" id="KW-1185">Reference proteome</keyword>
<accession>A0A7Y0Q3F5</accession>
<sequence length="53" mass="6030">MRVSYENPSRVATLELSDFYLGRQRYAGVAIEVDDPQTFAEAVRNRLNPTPQS</sequence>
<protein>
    <submittedName>
        <fullName evidence="1">Uncharacterized protein</fullName>
    </submittedName>
</protein>
<reference evidence="1 2" key="1">
    <citation type="submission" date="2020-04" db="EMBL/GenBank/DDBJ databases">
        <authorList>
            <person name="Zhang R."/>
            <person name="Schippers A."/>
        </authorList>
    </citation>
    <scope>NUCLEOTIDE SEQUENCE [LARGE SCALE GENOMIC DNA]</scope>
    <source>
        <strain evidence="1 2">DSM 109850</strain>
    </source>
</reference>
<dbReference type="Proteomes" id="UP000533476">
    <property type="component" value="Unassembled WGS sequence"/>
</dbReference>
<organism evidence="1 2">
    <name type="scientific">Sulfobacillus harzensis</name>
    <dbReference type="NCBI Taxonomy" id="2729629"/>
    <lineage>
        <taxon>Bacteria</taxon>
        <taxon>Bacillati</taxon>
        <taxon>Bacillota</taxon>
        <taxon>Clostridia</taxon>
        <taxon>Eubacteriales</taxon>
        <taxon>Clostridiales Family XVII. Incertae Sedis</taxon>
        <taxon>Sulfobacillus</taxon>
    </lineage>
</organism>
<name>A0A7Y0Q3F5_9FIRM</name>
<proteinExistence type="predicted"/>
<dbReference type="AlphaFoldDB" id="A0A7Y0Q3F5"/>
<dbReference type="EMBL" id="JABBVZ010000054">
    <property type="protein sequence ID" value="NMP23507.1"/>
    <property type="molecule type" value="Genomic_DNA"/>
</dbReference>
<gene>
    <name evidence="1" type="ORF">HIJ39_14260</name>
</gene>
<dbReference type="RefSeq" id="WP_169100846.1">
    <property type="nucleotide sequence ID" value="NZ_JABBVZ010000054.1"/>
</dbReference>
<evidence type="ECO:0000313" key="1">
    <source>
        <dbReference type="EMBL" id="NMP23507.1"/>
    </source>
</evidence>
<comment type="caution">
    <text evidence="1">The sequence shown here is derived from an EMBL/GenBank/DDBJ whole genome shotgun (WGS) entry which is preliminary data.</text>
</comment>